<organism evidence="1">
    <name type="scientific">Podoviridae sp. ctARy1</name>
    <dbReference type="NCBI Taxonomy" id="2825228"/>
    <lineage>
        <taxon>Viruses</taxon>
        <taxon>Duplodnaviria</taxon>
        <taxon>Heunggongvirae</taxon>
        <taxon>Uroviricota</taxon>
        <taxon>Caudoviricetes</taxon>
    </lineage>
</organism>
<evidence type="ECO:0000313" key="1">
    <source>
        <dbReference type="EMBL" id="DAF85223.1"/>
    </source>
</evidence>
<dbReference type="EMBL" id="BK015920">
    <property type="protein sequence ID" value="DAF85223.1"/>
    <property type="molecule type" value="Genomic_DNA"/>
</dbReference>
<name>A0A8S5TST4_9CAUD</name>
<accession>A0A8S5TST4</accession>
<reference evidence="1" key="1">
    <citation type="journal article" date="2021" name="Proc. Natl. Acad. Sci. U.S.A.">
        <title>A Catalog of Tens of Thousands of Viruses from Human Metagenomes Reveals Hidden Associations with Chronic Diseases.</title>
        <authorList>
            <person name="Tisza M.J."/>
            <person name="Buck C.B."/>
        </authorList>
    </citation>
    <scope>NUCLEOTIDE SEQUENCE</scope>
    <source>
        <strain evidence="1">CtARy1</strain>
    </source>
</reference>
<protein>
    <submittedName>
        <fullName evidence="1">Uncharacterized protein</fullName>
    </submittedName>
</protein>
<sequence length="36" mass="4133">MIGLKVDKGLPQKVYIALHLVYIWALKVYTQVNITC</sequence>
<proteinExistence type="predicted"/>